<dbReference type="Pfam" id="PF12804">
    <property type="entry name" value="NTP_transf_3"/>
    <property type="match status" value="1"/>
</dbReference>
<organism evidence="2 3">
    <name type="scientific">Ohtaekwangia koreensis</name>
    <dbReference type="NCBI Taxonomy" id="688867"/>
    <lineage>
        <taxon>Bacteria</taxon>
        <taxon>Pseudomonadati</taxon>
        <taxon>Bacteroidota</taxon>
        <taxon>Cytophagia</taxon>
        <taxon>Cytophagales</taxon>
        <taxon>Fulvivirgaceae</taxon>
        <taxon>Ohtaekwangia</taxon>
    </lineage>
</organism>
<keyword evidence="2" id="KW-0808">Transferase</keyword>
<dbReference type="EMBL" id="FUZU01000002">
    <property type="protein sequence ID" value="SKC78621.1"/>
    <property type="molecule type" value="Genomic_DNA"/>
</dbReference>
<dbReference type="PANTHER" id="PTHR43777:SF1">
    <property type="entry name" value="MOLYBDENUM COFACTOR CYTIDYLYLTRANSFERASE"/>
    <property type="match status" value="1"/>
</dbReference>
<dbReference type="RefSeq" id="WP_143785812.1">
    <property type="nucleotide sequence ID" value="NZ_FUZU01000002.1"/>
</dbReference>
<dbReference type="Proteomes" id="UP000190961">
    <property type="component" value="Unassembled WGS sequence"/>
</dbReference>
<proteinExistence type="predicted"/>
<dbReference type="PANTHER" id="PTHR43777">
    <property type="entry name" value="MOLYBDENUM COFACTOR CYTIDYLYLTRANSFERASE"/>
    <property type="match status" value="1"/>
</dbReference>
<keyword evidence="2" id="KW-0548">Nucleotidyltransferase</keyword>
<reference evidence="2 3" key="1">
    <citation type="submission" date="2017-02" db="EMBL/GenBank/DDBJ databases">
        <authorList>
            <person name="Peterson S.W."/>
        </authorList>
    </citation>
    <scope>NUCLEOTIDE SEQUENCE [LARGE SCALE GENOMIC DNA]</scope>
    <source>
        <strain evidence="2 3">DSM 25262</strain>
    </source>
</reference>
<protein>
    <submittedName>
        <fullName evidence="2">Molybdenum cofactor cytidylyltransferase</fullName>
    </submittedName>
</protein>
<gene>
    <name evidence="2" type="ORF">SAMN05660236_3782</name>
</gene>
<dbReference type="OrthoDB" id="9779263at2"/>
<evidence type="ECO:0000313" key="2">
    <source>
        <dbReference type="EMBL" id="SKC78621.1"/>
    </source>
</evidence>
<dbReference type="SUPFAM" id="SSF53448">
    <property type="entry name" value="Nucleotide-diphospho-sugar transferases"/>
    <property type="match status" value="1"/>
</dbReference>
<dbReference type="AlphaFoldDB" id="A0A1T5LRV4"/>
<dbReference type="GO" id="GO:0016779">
    <property type="term" value="F:nucleotidyltransferase activity"/>
    <property type="evidence" value="ECO:0007669"/>
    <property type="project" value="UniProtKB-KW"/>
</dbReference>
<dbReference type="Gene3D" id="3.90.550.10">
    <property type="entry name" value="Spore Coat Polysaccharide Biosynthesis Protein SpsA, Chain A"/>
    <property type="match status" value="1"/>
</dbReference>
<evidence type="ECO:0000259" key="1">
    <source>
        <dbReference type="Pfam" id="PF12804"/>
    </source>
</evidence>
<evidence type="ECO:0000313" key="3">
    <source>
        <dbReference type="Proteomes" id="UP000190961"/>
    </source>
</evidence>
<dbReference type="STRING" id="688867.SAMN05660236_3782"/>
<dbReference type="InterPro" id="IPR025877">
    <property type="entry name" value="MobA-like_NTP_Trfase"/>
</dbReference>
<sequence length="200" mass="21906">MSRISIGIIILAAGSSTRMGQSKQMLPIFGEPMLTRTCNIALKSKAAYTVVVLGANKDLHESILKNQRVAIIQNPLWQNGMGGSLKAGLNHLLTIDAAIDAAIIIVCDQPYISEDHLNVLIDRYLLTQKKIIASYYSDSPGVPALFDKNIFPVLLNMPDDQGAKKVITLHPEDAELINFPNGEIDLDTPDSYKSFLDKNS</sequence>
<accession>A0A1T5LRV4</accession>
<feature type="domain" description="MobA-like NTP transferase" evidence="1">
    <location>
        <begin position="9"/>
        <end position="169"/>
    </location>
</feature>
<name>A0A1T5LRV4_9BACT</name>
<dbReference type="InterPro" id="IPR029044">
    <property type="entry name" value="Nucleotide-diphossugar_trans"/>
</dbReference>
<dbReference type="CDD" id="cd04182">
    <property type="entry name" value="GT_2_like_f"/>
    <property type="match status" value="1"/>
</dbReference>
<keyword evidence="3" id="KW-1185">Reference proteome</keyword>